<proteinExistence type="predicted"/>
<keyword evidence="2" id="KW-1185">Reference proteome</keyword>
<protein>
    <submittedName>
        <fullName evidence="1">Uncharacterized protein</fullName>
    </submittedName>
</protein>
<dbReference type="Proteomes" id="UP001464891">
    <property type="component" value="Unassembled WGS sequence"/>
</dbReference>
<evidence type="ECO:0000313" key="1">
    <source>
        <dbReference type="EMBL" id="MEP0820320.1"/>
    </source>
</evidence>
<sequence>MQSVAPLQPLAPLEMPVKPGPGQVLLYVVLSEVENMTISETLALLVEMGYQPELRYRQWKDESSTLQTSLYAVLKDEQHDPTTEIDSEYLAEELETLWNHVQPDLAVRCPRGLPKKSVGVAA</sequence>
<evidence type="ECO:0000313" key="2">
    <source>
        <dbReference type="Proteomes" id="UP001464891"/>
    </source>
</evidence>
<accession>A0ABV0JF07</accession>
<dbReference type="RefSeq" id="WP_190442501.1">
    <property type="nucleotide sequence ID" value="NZ_JAMPKM010000025.1"/>
</dbReference>
<gene>
    <name evidence="1" type="ORF">NC998_24785</name>
</gene>
<organism evidence="1 2">
    <name type="scientific">Trichocoleus desertorum GB2-A4</name>
    <dbReference type="NCBI Taxonomy" id="2933944"/>
    <lineage>
        <taxon>Bacteria</taxon>
        <taxon>Bacillati</taxon>
        <taxon>Cyanobacteriota</taxon>
        <taxon>Cyanophyceae</taxon>
        <taxon>Leptolyngbyales</taxon>
        <taxon>Trichocoleusaceae</taxon>
        <taxon>Trichocoleus</taxon>
    </lineage>
</organism>
<dbReference type="EMBL" id="JAMPKM010000025">
    <property type="protein sequence ID" value="MEP0820320.1"/>
    <property type="molecule type" value="Genomic_DNA"/>
</dbReference>
<comment type="caution">
    <text evidence="1">The sequence shown here is derived from an EMBL/GenBank/DDBJ whole genome shotgun (WGS) entry which is preliminary data.</text>
</comment>
<reference evidence="1 2" key="1">
    <citation type="submission" date="2022-04" db="EMBL/GenBank/DDBJ databases">
        <title>Positive selection, recombination, and allopatry shape intraspecific diversity of widespread and dominant cyanobacteria.</title>
        <authorList>
            <person name="Wei J."/>
            <person name="Shu W."/>
            <person name="Hu C."/>
        </authorList>
    </citation>
    <scope>NUCLEOTIDE SEQUENCE [LARGE SCALE GENOMIC DNA]</scope>
    <source>
        <strain evidence="1 2">GB2-A4</strain>
    </source>
</reference>
<name>A0ABV0JF07_9CYAN</name>